<dbReference type="SFLD" id="SFLDG01138">
    <property type="entry name" value="C1.6.2:_Deoxy-d-mannose-octulo"/>
    <property type="match status" value="1"/>
</dbReference>
<evidence type="ECO:0000256" key="1">
    <source>
        <dbReference type="ARBA" id="ARBA00001946"/>
    </source>
</evidence>
<dbReference type="SFLD" id="SFLDS00003">
    <property type="entry name" value="Haloacid_Dehalogenase"/>
    <property type="match status" value="1"/>
</dbReference>
<keyword evidence="4 7" id="KW-0479">Metal-binding</keyword>
<keyword evidence="5 8" id="KW-0378">Hydrolase</keyword>
<evidence type="ECO:0000256" key="6">
    <source>
        <dbReference type="ARBA" id="ARBA00022842"/>
    </source>
</evidence>
<reference evidence="9 11" key="2">
    <citation type="submission" date="2019-10" db="EMBL/GenBank/DDBJ databases">
        <authorList>
            <person name="Karimi E."/>
        </authorList>
    </citation>
    <scope>NUCLEOTIDE SEQUENCE [LARGE SCALE GENOMIC DNA]</scope>
    <source>
        <strain evidence="9">Sphingobacterium sp. 8BC</strain>
    </source>
</reference>
<dbReference type="AlphaFoldDB" id="A0A2X2L4B6"/>
<organism evidence="8 10">
    <name type="scientific">Sphingobacterium multivorum</name>
    <dbReference type="NCBI Taxonomy" id="28454"/>
    <lineage>
        <taxon>Bacteria</taxon>
        <taxon>Pseudomonadati</taxon>
        <taxon>Bacteroidota</taxon>
        <taxon>Sphingobacteriia</taxon>
        <taxon>Sphingobacteriales</taxon>
        <taxon>Sphingobacteriaceae</taxon>
        <taxon>Sphingobacterium</taxon>
    </lineage>
</organism>
<dbReference type="Pfam" id="PF08282">
    <property type="entry name" value="Hydrolase_3"/>
    <property type="match status" value="1"/>
</dbReference>
<dbReference type="RefSeq" id="WP_070562067.1">
    <property type="nucleotide sequence ID" value="NZ_CP068086.1"/>
</dbReference>
<dbReference type="InterPro" id="IPR010023">
    <property type="entry name" value="KdsC_fam"/>
</dbReference>
<evidence type="ECO:0000256" key="7">
    <source>
        <dbReference type="PIRSR" id="PIRSR006118-2"/>
    </source>
</evidence>
<dbReference type="Gene3D" id="3.40.50.1000">
    <property type="entry name" value="HAD superfamily/HAD-like"/>
    <property type="match status" value="1"/>
</dbReference>
<reference evidence="8 10" key="1">
    <citation type="submission" date="2018-06" db="EMBL/GenBank/DDBJ databases">
        <authorList>
            <consortium name="Pathogen Informatics"/>
            <person name="Doyle S."/>
        </authorList>
    </citation>
    <scope>NUCLEOTIDE SEQUENCE [LARGE SCALE GENOMIC DNA]</scope>
    <source>
        <strain evidence="8 10">NCTC11343</strain>
    </source>
</reference>
<sequence length="172" mass="19043">MVLTEFKSIKAFVLDVDGVLTDGTVQVNEEGHQLRTFHIKDGYAMQLAIKKGYPIFIITGGGSKGVEQRMKGLGIKEVYSKVTDKLSKMKELACDYKLELNQLMYIGDDIPDLSCMKSVGIAVSPADAVEEIKKISHYVSGFCGGKGVVRELIEKVMKVQGNWYEDETVKSI</sequence>
<dbReference type="PIRSF" id="PIRSF006118">
    <property type="entry name" value="KDO8-P_Ptase"/>
    <property type="match status" value="1"/>
</dbReference>
<dbReference type="InterPro" id="IPR023214">
    <property type="entry name" value="HAD_sf"/>
</dbReference>
<accession>A0A654C2E2</accession>
<protein>
    <submittedName>
        <fullName evidence="8 9">3-deoxy-D-manno-octulosonate 8-phosphate phosphatase</fullName>
        <ecNumber evidence="8">3.1.3.45</ecNumber>
    </submittedName>
</protein>
<dbReference type="Proteomes" id="UP000251241">
    <property type="component" value="Unassembled WGS sequence"/>
</dbReference>
<dbReference type="InterPro" id="IPR036412">
    <property type="entry name" value="HAD-like_sf"/>
</dbReference>
<feature type="binding site" evidence="7">
    <location>
        <position position="15"/>
    </location>
    <ligand>
        <name>Mg(2+)</name>
        <dbReference type="ChEBI" id="CHEBI:18420"/>
    </ligand>
</feature>
<evidence type="ECO:0000313" key="8">
    <source>
        <dbReference type="EMBL" id="SPZ84110.1"/>
    </source>
</evidence>
<proteinExistence type="inferred from homology"/>
<comment type="subunit">
    <text evidence="3">Homotetramer.</text>
</comment>
<dbReference type="InterPro" id="IPR050793">
    <property type="entry name" value="CMP-NeuNAc_synthase"/>
</dbReference>
<name>A0A2X2L4B6_SPHMU</name>
<dbReference type="PANTHER" id="PTHR21485">
    <property type="entry name" value="HAD SUPERFAMILY MEMBERS CMAS AND KDSC"/>
    <property type="match status" value="1"/>
</dbReference>
<evidence type="ECO:0000313" key="11">
    <source>
        <dbReference type="Proteomes" id="UP000432350"/>
    </source>
</evidence>
<dbReference type="EC" id="3.1.3.45" evidence="8"/>
<dbReference type="Proteomes" id="UP000432350">
    <property type="component" value="Unassembled WGS sequence"/>
</dbReference>
<keyword evidence="6 7" id="KW-0460">Magnesium</keyword>
<feature type="binding site" evidence="7">
    <location>
        <position position="17"/>
    </location>
    <ligand>
        <name>substrate</name>
    </ligand>
</feature>
<evidence type="ECO:0000256" key="5">
    <source>
        <dbReference type="ARBA" id="ARBA00022801"/>
    </source>
</evidence>
<dbReference type="SFLD" id="SFLDG01136">
    <property type="entry name" value="C1.6:_Phosphoserine_Phosphatas"/>
    <property type="match status" value="1"/>
</dbReference>
<dbReference type="FunFam" id="3.40.50.1000:FF:000029">
    <property type="entry name" value="3-deoxy-D-manno-octulosonate 8-phosphate phosphatase KdsC"/>
    <property type="match status" value="1"/>
</dbReference>
<gene>
    <name evidence="8" type="primary">kdsC</name>
    <name evidence="8" type="ORF">NCTC11343_00640</name>
    <name evidence="9" type="ORF">SPHINGO8BC_50568</name>
</gene>
<evidence type="ECO:0000256" key="3">
    <source>
        <dbReference type="ARBA" id="ARBA00011881"/>
    </source>
</evidence>
<dbReference type="GeneID" id="97178921"/>
<dbReference type="CDD" id="cd01630">
    <property type="entry name" value="HAD_KDO-like"/>
    <property type="match status" value="1"/>
</dbReference>
<accession>A0A2X2L4B6</accession>
<dbReference type="SUPFAM" id="SSF56784">
    <property type="entry name" value="HAD-like"/>
    <property type="match status" value="1"/>
</dbReference>
<dbReference type="NCBIfam" id="TIGR01670">
    <property type="entry name" value="KdsC-phosphatas"/>
    <property type="match status" value="1"/>
</dbReference>
<evidence type="ECO:0000313" key="10">
    <source>
        <dbReference type="Proteomes" id="UP000251241"/>
    </source>
</evidence>
<feature type="binding site" evidence="7">
    <location>
        <position position="108"/>
    </location>
    <ligand>
        <name>Mg(2+)</name>
        <dbReference type="ChEBI" id="CHEBI:18420"/>
    </ligand>
</feature>
<evidence type="ECO:0000313" key="9">
    <source>
        <dbReference type="EMBL" id="VXC86984.1"/>
    </source>
</evidence>
<evidence type="ECO:0000256" key="2">
    <source>
        <dbReference type="ARBA" id="ARBA00005893"/>
    </source>
</evidence>
<evidence type="ECO:0000256" key="4">
    <source>
        <dbReference type="ARBA" id="ARBA00022723"/>
    </source>
</evidence>
<dbReference type="GO" id="GO:0019143">
    <property type="term" value="F:3-deoxy-manno-octulosonate-8-phosphatase activity"/>
    <property type="evidence" value="ECO:0007669"/>
    <property type="project" value="UniProtKB-EC"/>
</dbReference>
<dbReference type="GO" id="GO:0008781">
    <property type="term" value="F:N-acylneuraminate cytidylyltransferase activity"/>
    <property type="evidence" value="ECO:0007669"/>
    <property type="project" value="TreeGrafter"/>
</dbReference>
<dbReference type="PANTHER" id="PTHR21485:SF3">
    <property type="entry name" value="N-ACYLNEURAMINATE CYTIDYLYLTRANSFERASE"/>
    <property type="match status" value="1"/>
</dbReference>
<comment type="cofactor">
    <cofactor evidence="1 7">
        <name>Mg(2+)</name>
        <dbReference type="ChEBI" id="CHEBI:18420"/>
    </cofactor>
</comment>
<dbReference type="EMBL" id="UAUU01000002">
    <property type="protein sequence ID" value="SPZ84110.1"/>
    <property type="molecule type" value="Genomic_DNA"/>
</dbReference>
<dbReference type="EMBL" id="CABWMV010000024">
    <property type="protein sequence ID" value="VXC86984.1"/>
    <property type="molecule type" value="Genomic_DNA"/>
</dbReference>
<comment type="similarity">
    <text evidence="2">Belongs to the KdsC family.</text>
</comment>
<dbReference type="GO" id="GO:0046872">
    <property type="term" value="F:metal ion binding"/>
    <property type="evidence" value="ECO:0007669"/>
    <property type="project" value="UniProtKB-KW"/>
</dbReference>